<organism evidence="2 3">
    <name type="scientific">Halocaridina rubra</name>
    <name type="common">Hawaiian red shrimp</name>
    <dbReference type="NCBI Taxonomy" id="373956"/>
    <lineage>
        <taxon>Eukaryota</taxon>
        <taxon>Metazoa</taxon>
        <taxon>Ecdysozoa</taxon>
        <taxon>Arthropoda</taxon>
        <taxon>Crustacea</taxon>
        <taxon>Multicrustacea</taxon>
        <taxon>Malacostraca</taxon>
        <taxon>Eumalacostraca</taxon>
        <taxon>Eucarida</taxon>
        <taxon>Decapoda</taxon>
        <taxon>Pleocyemata</taxon>
        <taxon>Caridea</taxon>
        <taxon>Atyoidea</taxon>
        <taxon>Atyidae</taxon>
        <taxon>Halocaridina</taxon>
    </lineage>
</organism>
<feature type="chain" id="PRO_5042814838" evidence="1">
    <location>
        <begin position="20"/>
        <end position="251"/>
    </location>
</feature>
<dbReference type="Proteomes" id="UP001381693">
    <property type="component" value="Unassembled WGS sequence"/>
</dbReference>
<comment type="caution">
    <text evidence="2">The sequence shown here is derived from an EMBL/GenBank/DDBJ whole genome shotgun (WGS) entry which is preliminary data.</text>
</comment>
<evidence type="ECO:0000256" key="1">
    <source>
        <dbReference type="SAM" id="SignalP"/>
    </source>
</evidence>
<keyword evidence="1" id="KW-0732">Signal</keyword>
<accession>A0AAN8WWU3</accession>
<proteinExistence type="predicted"/>
<dbReference type="EMBL" id="JAXCGZ010015661">
    <property type="protein sequence ID" value="KAK7069948.1"/>
    <property type="molecule type" value="Genomic_DNA"/>
</dbReference>
<feature type="signal peptide" evidence="1">
    <location>
        <begin position="1"/>
        <end position="19"/>
    </location>
</feature>
<protein>
    <submittedName>
        <fullName evidence="2">Uncharacterized protein</fullName>
    </submittedName>
</protein>
<reference evidence="2 3" key="1">
    <citation type="submission" date="2023-11" db="EMBL/GenBank/DDBJ databases">
        <title>Halocaridina rubra genome assembly.</title>
        <authorList>
            <person name="Smith C."/>
        </authorList>
    </citation>
    <scope>NUCLEOTIDE SEQUENCE [LARGE SCALE GENOMIC DNA]</scope>
    <source>
        <strain evidence="2">EP-1</strain>
        <tissue evidence="2">Whole</tissue>
    </source>
</reference>
<evidence type="ECO:0000313" key="3">
    <source>
        <dbReference type="Proteomes" id="UP001381693"/>
    </source>
</evidence>
<gene>
    <name evidence="2" type="ORF">SK128_017880</name>
</gene>
<name>A0AAN8WWU3_HALRR</name>
<sequence length="251" mass="28790">MEPLGILLPVLLLSSFVTGNQYVHINDLDHHPMIVAAQESSANCPSNIDPNAYWMKKFLNLIKDRLPQQAVTWDDLLPNLRHLADLEAKGWLAAIAKGEKQASEIQWPNEALKPWLIPTYMPLVTPPQPEPVIVLEQIYNGKKMYKEIVGNQVRKKRDVNGEEMEEVEQMKQRAFHVNPEHFNDDLPYLGEKPDHDIHEPEYDDDGLIIGRKKRETPENMMVWPPPGTLFTVKRLCVKAHPNGTIIYPDPE</sequence>
<keyword evidence="3" id="KW-1185">Reference proteome</keyword>
<dbReference type="AlphaFoldDB" id="A0AAN8WWU3"/>
<evidence type="ECO:0000313" key="2">
    <source>
        <dbReference type="EMBL" id="KAK7069948.1"/>
    </source>
</evidence>